<sequence length="136" mass="15052">SLTVTDTETGEICTVYMAATSKQKTDGVRGSVPPSVGEYVLFPLFTTSQRFTNRGVSFPVQLMSYSDNHCTQTQDMEVGMEKTTHYCVKDSPSPAYIAETECIRGFGGLETAPGNPPLSMSCTDWNRLFMLYYMSL</sequence>
<evidence type="ECO:0000313" key="2">
    <source>
        <dbReference type="Proteomes" id="UP000265618"/>
    </source>
</evidence>
<proteinExistence type="predicted"/>
<evidence type="ECO:0000313" key="1">
    <source>
        <dbReference type="EMBL" id="GIQ85754.1"/>
    </source>
</evidence>
<keyword evidence="2" id="KW-1185">Reference proteome</keyword>
<name>A0A9K3GJ40_9EUKA</name>
<gene>
    <name evidence="1" type="ORF">KIPB_007477</name>
</gene>
<dbReference type="AlphaFoldDB" id="A0A9K3GJ40"/>
<feature type="non-terminal residue" evidence="1">
    <location>
        <position position="1"/>
    </location>
</feature>
<dbReference type="Proteomes" id="UP000265618">
    <property type="component" value="Unassembled WGS sequence"/>
</dbReference>
<reference evidence="1 2" key="1">
    <citation type="journal article" date="2018" name="PLoS ONE">
        <title>The draft genome of Kipferlia bialata reveals reductive genome evolution in fornicate parasites.</title>
        <authorList>
            <person name="Tanifuji G."/>
            <person name="Takabayashi S."/>
            <person name="Kume K."/>
            <person name="Takagi M."/>
            <person name="Nakayama T."/>
            <person name="Kamikawa R."/>
            <person name="Inagaki Y."/>
            <person name="Hashimoto T."/>
        </authorList>
    </citation>
    <scope>NUCLEOTIDE SEQUENCE [LARGE SCALE GENOMIC DNA]</scope>
    <source>
        <strain evidence="1">NY0173</strain>
    </source>
</reference>
<comment type="caution">
    <text evidence="1">The sequence shown here is derived from an EMBL/GenBank/DDBJ whole genome shotgun (WGS) entry which is preliminary data.</text>
</comment>
<protein>
    <submittedName>
        <fullName evidence="1">Uncharacterized protein</fullName>
    </submittedName>
</protein>
<accession>A0A9K3GJ40</accession>
<dbReference type="EMBL" id="BDIP01002118">
    <property type="protein sequence ID" value="GIQ85754.1"/>
    <property type="molecule type" value="Genomic_DNA"/>
</dbReference>
<organism evidence="1 2">
    <name type="scientific">Kipferlia bialata</name>
    <dbReference type="NCBI Taxonomy" id="797122"/>
    <lineage>
        <taxon>Eukaryota</taxon>
        <taxon>Metamonada</taxon>
        <taxon>Carpediemonas-like organisms</taxon>
        <taxon>Kipferlia</taxon>
    </lineage>
</organism>